<dbReference type="AlphaFoldDB" id="A0A9N9R0V7"/>
<dbReference type="GO" id="GO:0006979">
    <property type="term" value="P:response to oxidative stress"/>
    <property type="evidence" value="ECO:0007669"/>
    <property type="project" value="InterPro"/>
</dbReference>
<dbReference type="EMBL" id="OU893348">
    <property type="protein sequence ID" value="CAG9787318.1"/>
    <property type="molecule type" value="Genomic_DNA"/>
</dbReference>
<dbReference type="PROSITE" id="PS50292">
    <property type="entry name" value="PEROXIDASE_3"/>
    <property type="match status" value="1"/>
</dbReference>
<keyword evidence="5" id="KW-0732">Signal</keyword>
<reference evidence="6" key="2">
    <citation type="submission" date="2022-10" db="EMBL/GenBank/DDBJ databases">
        <authorList>
            <consortium name="ENA_rothamsted_submissions"/>
            <consortium name="culmorum"/>
            <person name="King R."/>
        </authorList>
    </citation>
    <scope>NUCLEOTIDE SEQUENCE</scope>
</reference>
<dbReference type="GO" id="GO:0020037">
    <property type="term" value="F:heme binding"/>
    <property type="evidence" value="ECO:0007669"/>
    <property type="project" value="InterPro"/>
</dbReference>
<dbReference type="InterPro" id="IPR010255">
    <property type="entry name" value="Haem_peroxidase_sf"/>
</dbReference>
<feature type="signal peptide" evidence="5">
    <location>
        <begin position="1"/>
        <end position="19"/>
    </location>
</feature>
<comment type="subcellular location">
    <subcellularLocation>
        <location evidence="1">Secreted</location>
    </subcellularLocation>
</comment>
<name>A0A9N9R0V7_9NEOP</name>
<dbReference type="GO" id="GO:0005576">
    <property type="term" value="C:extracellular region"/>
    <property type="evidence" value="ECO:0007669"/>
    <property type="project" value="UniProtKB-SubCell"/>
</dbReference>
<dbReference type="Pfam" id="PF03098">
    <property type="entry name" value="An_peroxidase"/>
    <property type="match status" value="2"/>
</dbReference>
<evidence type="ECO:0000256" key="2">
    <source>
        <dbReference type="ARBA" id="ARBA00022525"/>
    </source>
</evidence>
<dbReference type="Gene3D" id="1.10.640.10">
    <property type="entry name" value="Haem peroxidase domain superfamily, animal type"/>
    <property type="match status" value="2"/>
</dbReference>
<dbReference type="InterPro" id="IPR019791">
    <property type="entry name" value="Haem_peroxidase_animal"/>
</dbReference>
<dbReference type="PANTHER" id="PTHR11475:SF4">
    <property type="entry name" value="CHORION PEROXIDASE"/>
    <property type="match status" value="1"/>
</dbReference>
<evidence type="ECO:0000256" key="5">
    <source>
        <dbReference type="SAM" id="SignalP"/>
    </source>
</evidence>
<dbReference type="PANTHER" id="PTHR11475">
    <property type="entry name" value="OXIDASE/PEROXIDASE"/>
    <property type="match status" value="1"/>
</dbReference>
<evidence type="ECO:0000256" key="3">
    <source>
        <dbReference type="ARBA" id="ARBA00022559"/>
    </source>
</evidence>
<dbReference type="Proteomes" id="UP001153714">
    <property type="component" value="Chromosome 17"/>
</dbReference>
<keyword evidence="4" id="KW-0325">Glycoprotein</keyword>
<keyword evidence="3" id="KW-0560">Oxidoreductase</keyword>
<feature type="chain" id="PRO_5040300968" description="Peroxidase" evidence="5">
    <location>
        <begin position="20"/>
        <end position="478"/>
    </location>
</feature>
<keyword evidence="3" id="KW-0575">Peroxidase</keyword>
<dbReference type="SUPFAM" id="SSF48113">
    <property type="entry name" value="Heme-dependent peroxidases"/>
    <property type="match status" value="1"/>
</dbReference>
<proteinExistence type="predicted"/>
<sequence>MDKLYLVWSLLVVVLEARGEIFDRHSGSKIGSDLHTINRTCAIDVRPCQPHEGSRVDGTCNNYKYPSRGSARGPYLRLLKPDYGPNGNIRKDRNGKSLPSARKVRTELHSTGRVIDHVNFNAAAVTFLDFINRDISVVDGILDYLRRRQYCCEERGKLDYRCAPIHIPHDDPYLRINFQTPVLDLSTIYGEDEEALKKIRKYQYGLINEEIRMNRRVPLNETGDVCFQNTKSNGVCYKFGYKNMVASGLISEQVDYVTAYNDDAVPLVFAEYEIARRYFRTLLDGRIKKYSERHHYVGEFSYSDTLFRQELLEIDTNYEDINRGIFYQPAAKVDDIQDPDISEKFYGQLQNAADLVAADIQRGRDLGVQGYNAYRELCGLKAAKHFEDLLDVMSVEKMEFLKKLYHDIEDINLLAGIMSENLMPGTFVGPTLYCIMTKQFHLMRFSDRFWFERGDQYHSFTPELVSLSKRTLSNLPKN</sequence>
<evidence type="ECO:0000313" key="6">
    <source>
        <dbReference type="EMBL" id="CAG9787318.1"/>
    </source>
</evidence>
<evidence type="ECO:0008006" key="8">
    <source>
        <dbReference type="Google" id="ProtNLM"/>
    </source>
</evidence>
<evidence type="ECO:0000256" key="1">
    <source>
        <dbReference type="ARBA" id="ARBA00004613"/>
    </source>
</evidence>
<evidence type="ECO:0000256" key="4">
    <source>
        <dbReference type="ARBA" id="ARBA00023180"/>
    </source>
</evidence>
<keyword evidence="2" id="KW-0964">Secreted</keyword>
<evidence type="ECO:0000313" key="7">
    <source>
        <dbReference type="Proteomes" id="UP001153714"/>
    </source>
</evidence>
<dbReference type="OrthoDB" id="823504at2759"/>
<dbReference type="GO" id="GO:0004601">
    <property type="term" value="F:peroxidase activity"/>
    <property type="evidence" value="ECO:0007669"/>
    <property type="project" value="UniProtKB-KW"/>
</dbReference>
<dbReference type="InterPro" id="IPR037120">
    <property type="entry name" value="Haem_peroxidase_sf_animal"/>
</dbReference>
<accession>A0A9N9R0V7</accession>
<keyword evidence="7" id="KW-1185">Reference proteome</keyword>
<gene>
    <name evidence="6" type="ORF">DIATSA_LOCUS5205</name>
</gene>
<protein>
    <recommendedName>
        <fullName evidence="8">Peroxidase</fullName>
    </recommendedName>
</protein>
<reference evidence="6" key="1">
    <citation type="submission" date="2021-12" db="EMBL/GenBank/DDBJ databases">
        <authorList>
            <person name="King R."/>
        </authorList>
    </citation>
    <scope>NUCLEOTIDE SEQUENCE</scope>
</reference>
<organism evidence="6 7">
    <name type="scientific">Diatraea saccharalis</name>
    <name type="common">sugarcane borer</name>
    <dbReference type="NCBI Taxonomy" id="40085"/>
    <lineage>
        <taxon>Eukaryota</taxon>
        <taxon>Metazoa</taxon>
        <taxon>Ecdysozoa</taxon>
        <taxon>Arthropoda</taxon>
        <taxon>Hexapoda</taxon>
        <taxon>Insecta</taxon>
        <taxon>Pterygota</taxon>
        <taxon>Neoptera</taxon>
        <taxon>Endopterygota</taxon>
        <taxon>Lepidoptera</taxon>
        <taxon>Glossata</taxon>
        <taxon>Ditrysia</taxon>
        <taxon>Pyraloidea</taxon>
        <taxon>Crambidae</taxon>
        <taxon>Crambinae</taxon>
        <taxon>Diatraea</taxon>
    </lineage>
</organism>